<organism evidence="1 2">
    <name type="scientific">Clytia hemisphaerica</name>
    <dbReference type="NCBI Taxonomy" id="252671"/>
    <lineage>
        <taxon>Eukaryota</taxon>
        <taxon>Metazoa</taxon>
        <taxon>Cnidaria</taxon>
        <taxon>Hydrozoa</taxon>
        <taxon>Hydroidolina</taxon>
        <taxon>Leptothecata</taxon>
        <taxon>Obeliida</taxon>
        <taxon>Clytiidae</taxon>
        <taxon>Clytia</taxon>
    </lineage>
</organism>
<dbReference type="EnsemblMetazoa" id="CLYHEMT016588.1">
    <property type="protein sequence ID" value="CLYHEMP016588.1"/>
    <property type="gene ID" value="CLYHEMG016588"/>
</dbReference>
<dbReference type="AlphaFoldDB" id="A0A7M5X1Z9"/>
<evidence type="ECO:0000313" key="2">
    <source>
        <dbReference type="Proteomes" id="UP000594262"/>
    </source>
</evidence>
<reference evidence="1" key="1">
    <citation type="submission" date="2021-01" db="UniProtKB">
        <authorList>
            <consortium name="EnsemblMetazoa"/>
        </authorList>
    </citation>
    <scope>IDENTIFICATION</scope>
</reference>
<proteinExistence type="predicted"/>
<dbReference type="OrthoDB" id="6358690at2759"/>
<keyword evidence="2" id="KW-1185">Reference proteome</keyword>
<dbReference type="Proteomes" id="UP000594262">
    <property type="component" value="Unplaced"/>
</dbReference>
<sequence>MIFTITALEIISNIEWSNSTKLKIEDSVTTETQKANKTGTIYLDLFLKQMSRAKRFERNPEFSDVMGKLITRLSRINGGRLTKKHNSGNKLTIILNTVNEISNIETLLNDIETQPSWSKSANILIGLNETSYNKHSKRLTKIQSAMPNLEWVLVKTDSMTVSFTKSTFNRIYNRKDNTLAKNLLFLASKSSTKYVMLTRRLRKIHHEFNIKDFVDPLMKGSSDVISGSVLYPDGHWSSGCYQSKLIWSQYKVQFGFDVMYQQQKVLCDYVDGPFAMDRDVLLGYLEARKDCPDELVYPDIIYNMAKQLKIMKSHLSSLFYMEKWCDFENLTRNNWLDFAIKNDISEFHRGTYNKRFEFTYIESKVKCEKFMAKTKTMFEQRACMRDLHKMMINTSKLFDKLGYQYSIYAGSGLGALKLQDSLPWDIDEDFLFRSQNFTSLVKHESEWKKLGMSFSKGQCEACPRTISDTNRWSCGYIRIYKGKWNIEVWGFYIFPSDMYKNPRGIFKTMQKVKKKSFPTSRIKGGVNTKLYIGGHWQPNRPNPGLYARSRYGLDVLKHVQHWRQQGLKTSWLLYHTKPKFEACTKEGHHLCMDQYLADGSIQFQQPWA</sequence>
<accession>A0A7M5X1Z9</accession>
<dbReference type="InterPro" id="IPR052613">
    <property type="entry name" value="LicD_transferase"/>
</dbReference>
<name>A0A7M5X1Z9_9CNID</name>
<dbReference type="PANTHER" id="PTHR13627">
    <property type="entry name" value="FUKUTIN RELATED PROTEIN"/>
    <property type="match status" value="1"/>
</dbReference>
<protein>
    <submittedName>
        <fullName evidence="1">Uncharacterized protein</fullName>
    </submittedName>
</protein>
<evidence type="ECO:0000313" key="1">
    <source>
        <dbReference type="EnsemblMetazoa" id="CLYHEMP016588.1"/>
    </source>
</evidence>
<dbReference type="PANTHER" id="PTHR13627:SF34">
    <property type="entry name" value="RIBITOL-5-PHOSPHATE TRANSFERASE"/>
    <property type="match status" value="1"/>
</dbReference>